<dbReference type="AlphaFoldDB" id="K8EI96"/>
<evidence type="ECO:0000256" key="6">
    <source>
        <dbReference type="RuleBase" id="RU361206"/>
    </source>
</evidence>
<keyword evidence="4 6" id="KW-1133">Transmembrane helix</keyword>
<keyword evidence="5 6" id="KW-0472">Membrane</keyword>
<keyword evidence="6" id="KW-0333">Golgi apparatus</keyword>
<evidence type="ECO:0000256" key="3">
    <source>
        <dbReference type="ARBA" id="ARBA00022692"/>
    </source>
</evidence>
<dbReference type="eggNOG" id="KOG3195">
    <property type="taxonomic scope" value="Eukaryota"/>
</dbReference>
<feature type="compositionally biased region" description="Low complexity" evidence="7">
    <location>
        <begin position="1"/>
        <end position="10"/>
    </location>
</feature>
<dbReference type="Pfam" id="PF05832">
    <property type="entry name" value="DUF846"/>
    <property type="match status" value="1"/>
</dbReference>
<evidence type="ECO:0000256" key="5">
    <source>
        <dbReference type="ARBA" id="ARBA00023136"/>
    </source>
</evidence>
<evidence type="ECO:0000313" key="9">
    <source>
        <dbReference type="Proteomes" id="UP000198341"/>
    </source>
</evidence>
<sequence length="192" mass="21908">MANTTAGGAAAEEEDNNNTGMMESTKHPTALLVHVVFKCSAVLVYVFCNWFSDDFVIIFVLLTLLLTMDFWWTKNVSGRLLVGLRYWNEVEEQSGESKWQFESRDADGMRLVDATEKRIFWWTIYGAPLIWAFFLTTSLTKLNFNYALVCLMALGMLLTNTIGYMKCSKDQREQISGLAQRGALSFLTRGYF</sequence>
<feature type="transmembrane region" description="Helical" evidence="6">
    <location>
        <begin position="55"/>
        <end position="72"/>
    </location>
</feature>
<keyword evidence="9" id="KW-1185">Reference proteome</keyword>
<proteinExistence type="inferred from homology"/>
<dbReference type="GO" id="GO:0016192">
    <property type="term" value="P:vesicle-mediated transport"/>
    <property type="evidence" value="ECO:0007669"/>
    <property type="project" value="TreeGrafter"/>
</dbReference>
<protein>
    <recommendedName>
        <fullName evidence="6">Golgi apparatus membrane protein TVP23</fullName>
    </recommendedName>
</protein>
<evidence type="ECO:0000313" key="8">
    <source>
        <dbReference type="EMBL" id="CCO17739.1"/>
    </source>
</evidence>
<gene>
    <name evidence="8" type="ORF">Bathy08g04410</name>
</gene>
<evidence type="ECO:0000256" key="7">
    <source>
        <dbReference type="SAM" id="MobiDB-lite"/>
    </source>
</evidence>
<dbReference type="EMBL" id="FO082271">
    <property type="protein sequence ID" value="CCO17739.1"/>
    <property type="molecule type" value="Genomic_DNA"/>
</dbReference>
<name>K8EI96_9CHLO</name>
<dbReference type="InterPro" id="IPR008564">
    <property type="entry name" value="TVP23-like"/>
</dbReference>
<evidence type="ECO:0000256" key="2">
    <source>
        <dbReference type="ARBA" id="ARBA00005467"/>
    </source>
</evidence>
<feature type="transmembrane region" description="Helical" evidence="6">
    <location>
        <begin position="119"/>
        <end position="139"/>
    </location>
</feature>
<dbReference type="PANTHER" id="PTHR13019:SF7">
    <property type="entry name" value="GOLGI APPARATUS MEMBRANE PROTEIN TVP23"/>
    <property type="match status" value="1"/>
</dbReference>
<feature type="transmembrane region" description="Helical" evidence="6">
    <location>
        <begin position="29"/>
        <end position="48"/>
    </location>
</feature>
<comment type="subcellular location">
    <subcellularLocation>
        <location evidence="6">Golgi apparatus membrane</location>
        <topology evidence="6">Multi-pass membrane protein</topology>
    </subcellularLocation>
    <subcellularLocation>
        <location evidence="1">Membrane</location>
        <topology evidence="1">Multi-pass membrane protein</topology>
    </subcellularLocation>
</comment>
<organism evidence="8 9">
    <name type="scientific">Bathycoccus prasinos</name>
    <dbReference type="NCBI Taxonomy" id="41875"/>
    <lineage>
        <taxon>Eukaryota</taxon>
        <taxon>Viridiplantae</taxon>
        <taxon>Chlorophyta</taxon>
        <taxon>Mamiellophyceae</taxon>
        <taxon>Mamiellales</taxon>
        <taxon>Bathycoccaceae</taxon>
        <taxon>Bathycoccus</taxon>
    </lineage>
</organism>
<accession>K8EI96</accession>
<evidence type="ECO:0000256" key="1">
    <source>
        <dbReference type="ARBA" id="ARBA00004141"/>
    </source>
</evidence>
<dbReference type="STRING" id="41875.K8EI96"/>
<keyword evidence="3 6" id="KW-0812">Transmembrane</keyword>
<dbReference type="PANTHER" id="PTHR13019">
    <property type="entry name" value="GOLGI APPARATUS MEMBRANE PROTEIN TVP23"/>
    <property type="match status" value="1"/>
</dbReference>
<evidence type="ECO:0000256" key="4">
    <source>
        <dbReference type="ARBA" id="ARBA00022989"/>
    </source>
</evidence>
<dbReference type="GO" id="GO:0000139">
    <property type="term" value="C:Golgi membrane"/>
    <property type="evidence" value="ECO:0007669"/>
    <property type="project" value="UniProtKB-SubCell"/>
</dbReference>
<comment type="similarity">
    <text evidence="2 6">Belongs to the TVP23 family.</text>
</comment>
<dbReference type="KEGG" id="bpg:Bathy08g04410"/>
<dbReference type="GO" id="GO:0009306">
    <property type="term" value="P:protein secretion"/>
    <property type="evidence" value="ECO:0007669"/>
    <property type="project" value="TreeGrafter"/>
</dbReference>
<reference evidence="8 9" key="1">
    <citation type="submission" date="2011-10" db="EMBL/GenBank/DDBJ databases">
        <authorList>
            <person name="Genoscope - CEA"/>
        </authorList>
    </citation>
    <scope>NUCLEOTIDE SEQUENCE [LARGE SCALE GENOMIC DNA]</scope>
    <source>
        <strain evidence="8 9">RCC 1105</strain>
    </source>
</reference>
<dbReference type="Proteomes" id="UP000198341">
    <property type="component" value="Chromosome 8"/>
</dbReference>
<dbReference type="OrthoDB" id="2151161at2759"/>
<feature type="transmembrane region" description="Helical" evidence="6">
    <location>
        <begin position="146"/>
        <end position="165"/>
    </location>
</feature>
<dbReference type="GeneID" id="19014420"/>
<comment type="function">
    <text evidence="6">Golgi membrane protein involved in vesicular trafficking.</text>
</comment>
<feature type="region of interest" description="Disordered" evidence="7">
    <location>
        <begin position="1"/>
        <end position="21"/>
    </location>
</feature>
<dbReference type="RefSeq" id="XP_007511618.1">
    <property type="nucleotide sequence ID" value="XM_007511556.1"/>
</dbReference>